<keyword evidence="2" id="KW-1185">Reference proteome</keyword>
<accession>A0ABX9TW50</accession>
<evidence type="ECO:0000313" key="1">
    <source>
        <dbReference type="EMBL" id="RLL22079.1"/>
    </source>
</evidence>
<proteinExistence type="predicted"/>
<dbReference type="EMBL" id="RCHC01000007">
    <property type="protein sequence ID" value="RLL22079.1"/>
    <property type="molecule type" value="Genomic_DNA"/>
</dbReference>
<evidence type="ECO:0000313" key="2">
    <source>
        <dbReference type="Proteomes" id="UP000280271"/>
    </source>
</evidence>
<name>A0ABX9TW50_9GAMM</name>
<protein>
    <submittedName>
        <fullName evidence="1">Uncharacterized protein</fullName>
    </submittedName>
</protein>
<reference evidence="1 2" key="1">
    <citation type="submission" date="2018-09" db="EMBL/GenBank/DDBJ databases">
        <title>The draft genome of Acinetobacter sp. strains.</title>
        <authorList>
            <person name="Qin J."/>
            <person name="Feng Y."/>
            <person name="Zong Z."/>
        </authorList>
    </citation>
    <scope>NUCLEOTIDE SEQUENCE [LARGE SCALE GENOMIC DNA]</scope>
    <source>
        <strain evidence="1 2">WCHAc060005</strain>
    </source>
</reference>
<organism evidence="1 2">
    <name type="scientific">Acinetobacter chengduensis</name>
    <dbReference type="NCBI Taxonomy" id="2420890"/>
    <lineage>
        <taxon>Bacteria</taxon>
        <taxon>Pseudomonadati</taxon>
        <taxon>Pseudomonadota</taxon>
        <taxon>Gammaproteobacteria</taxon>
        <taxon>Moraxellales</taxon>
        <taxon>Moraxellaceae</taxon>
        <taxon>Acinetobacter</taxon>
    </lineage>
</organism>
<comment type="caution">
    <text evidence="1">The sequence shown here is derived from an EMBL/GenBank/DDBJ whole genome shotgun (WGS) entry which is preliminary data.</text>
</comment>
<dbReference type="Proteomes" id="UP000280271">
    <property type="component" value="Unassembled WGS sequence"/>
</dbReference>
<dbReference type="RefSeq" id="WP_121523187.1">
    <property type="nucleotide sequence ID" value="NZ_RCHC01000007.1"/>
</dbReference>
<gene>
    <name evidence="1" type="ORF">D9K81_07965</name>
</gene>
<sequence>MKLLSLLELNSNQSIFKECKVGLDNYYDEIIEAFNPDLIMAEHIGENTVVLEQAIKNWSAYGLFYPDITTINQELISYQFPKTFLLDNESEFTSFYEGFGKVVLNMIDYQKSCYELIFNGAYVFDW</sequence>